<accession>A0A7S7RQ24</accession>
<evidence type="ECO:0000313" key="1">
    <source>
        <dbReference type="EMBL" id="QOY54015.1"/>
    </source>
</evidence>
<name>A0A7S7RQ24_9BACT</name>
<gene>
    <name evidence="1" type="ORF">HUE87_08955</name>
</gene>
<protein>
    <submittedName>
        <fullName evidence="1">Uncharacterized protein</fullName>
    </submittedName>
</protein>
<reference evidence="1 2" key="1">
    <citation type="submission" date="2020-05" db="EMBL/GenBank/DDBJ databases">
        <title>Sulfurimonas marisnigri, sp. nov., and Sulfurimonas baltica, sp. nov., manganese oxide reducing chemolithoautotrophs of the class Epsilonproteobacteria isolated from the pelagic redoxclines of the Black and Baltic Seas and emended description of the genus Sulfurimonas.</title>
        <authorList>
            <person name="Henkel J.V."/>
            <person name="Laudan C."/>
            <person name="Werner J."/>
            <person name="Neu T."/>
            <person name="Plewe S."/>
            <person name="Sproer C."/>
            <person name="Bunk B."/>
            <person name="Schulz-Vogt H.N."/>
        </authorList>
    </citation>
    <scope>NUCLEOTIDE SEQUENCE [LARGE SCALE GENOMIC DNA]</scope>
    <source>
        <strain evidence="1 2">SoZ1</strain>
    </source>
</reference>
<dbReference type="Proteomes" id="UP000593836">
    <property type="component" value="Chromosome"/>
</dbReference>
<evidence type="ECO:0000313" key="2">
    <source>
        <dbReference type="Proteomes" id="UP000593836"/>
    </source>
</evidence>
<dbReference type="RefSeq" id="WP_194365966.1">
    <property type="nucleotide sequence ID" value="NZ_CP054493.1"/>
</dbReference>
<dbReference type="AlphaFoldDB" id="A0A7S7RQ24"/>
<dbReference type="KEGG" id="smas:HUE87_08955"/>
<sequence length="49" mass="5397">MKQLLIVLLFVINAYSDNNNSYATALSNLQSVIDSNATSELLDMGSKYI</sequence>
<keyword evidence="2" id="KW-1185">Reference proteome</keyword>
<dbReference type="EMBL" id="CP054493">
    <property type="protein sequence ID" value="QOY54015.1"/>
    <property type="molecule type" value="Genomic_DNA"/>
</dbReference>
<proteinExistence type="predicted"/>
<organism evidence="1 2">
    <name type="scientific">Candidatus Sulfurimonas marisnigri</name>
    <dbReference type="NCBI Taxonomy" id="2740405"/>
    <lineage>
        <taxon>Bacteria</taxon>
        <taxon>Pseudomonadati</taxon>
        <taxon>Campylobacterota</taxon>
        <taxon>Epsilonproteobacteria</taxon>
        <taxon>Campylobacterales</taxon>
        <taxon>Sulfurimonadaceae</taxon>
        <taxon>Sulfurimonas</taxon>
    </lineage>
</organism>